<dbReference type="EMBL" id="JBBPCB010000005">
    <property type="protein sequence ID" value="MEK8180469.1"/>
    <property type="molecule type" value="Genomic_DNA"/>
</dbReference>
<evidence type="ECO:0008006" key="4">
    <source>
        <dbReference type="Google" id="ProtNLM"/>
    </source>
</evidence>
<feature type="signal peptide" evidence="1">
    <location>
        <begin position="1"/>
        <end position="22"/>
    </location>
</feature>
<reference evidence="2 3" key="1">
    <citation type="submission" date="2024-04" db="EMBL/GenBank/DDBJ databases">
        <title>draft genome sequnece of Flavobacterium buctense JCM 30750.</title>
        <authorList>
            <person name="Kim D.-U."/>
        </authorList>
    </citation>
    <scope>NUCLEOTIDE SEQUENCE [LARGE SCALE GENOMIC DNA]</scope>
    <source>
        <strain evidence="2 3">JCM 30750</strain>
    </source>
</reference>
<accession>A0ABU9E3F2</accession>
<dbReference type="RefSeq" id="WP_187659788.1">
    <property type="nucleotide sequence ID" value="NZ_JACTAB010000002.1"/>
</dbReference>
<evidence type="ECO:0000256" key="1">
    <source>
        <dbReference type="SAM" id="SignalP"/>
    </source>
</evidence>
<keyword evidence="1" id="KW-0732">Signal</keyword>
<dbReference type="Proteomes" id="UP001491349">
    <property type="component" value="Unassembled WGS sequence"/>
</dbReference>
<keyword evidence="3" id="KW-1185">Reference proteome</keyword>
<name>A0ABU9E3F2_9FLAO</name>
<dbReference type="PROSITE" id="PS51257">
    <property type="entry name" value="PROKAR_LIPOPROTEIN"/>
    <property type="match status" value="1"/>
</dbReference>
<evidence type="ECO:0000313" key="3">
    <source>
        <dbReference type="Proteomes" id="UP001491349"/>
    </source>
</evidence>
<dbReference type="Gene3D" id="2.180.10.10">
    <property type="entry name" value="RHS repeat-associated core"/>
    <property type="match status" value="1"/>
</dbReference>
<protein>
    <recommendedName>
        <fullName evidence="4">DUF4595 domain-containing protein</fullName>
    </recommendedName>
</protein>
<comment type="caution">
    <text evidence="2">The sequence shown here is derived from an EMBL/GenBank/DDBJ whole genome shotgun (WGS) entry which is preliminary data.</text>
</comment>
<sequence>MKKAIQFLFVSLLILTFASCSSDDNNQPDSSVVLLKKMDSDVLGYHATYNFDYNGRKLTRVNYEKHTPSMQTGYDKYYYTGDLITEIRTFNGSNQSIFSTFFTYNANNQLEQVVKLNLLNSTGTKTVFTYNANGTVDTLNYTGSLQAQTVLSEVSEKFFIENNNIVKIEFFGSTTQTAMDFEYDTANNPMSNVVGMDKIKLHTYDSDGKFGVTGNLKNVITHFATVESSQVDFELVYNDKNYPVSSYSTETSPGPYHFNFEYYK</sequence>
<feature type="chain" id="PRO_5045374826" description="DUF4595 domain-containing protein" evidence="1">
    <location>
        <begin position="23"/>
        <end position="264"/>
    </location>
</feature>
<organism evidence="2 3">
    <name type="scientific">Flavobacterium buctense</name>
    <dbReference type="NCBI Taxonomy" id="1648146"/>
    <lineage>
        <taxon>Bacteria</taxon>
        <taxon>Pseudomonadati</taxon>
        <taxon>Bacteroidota</taxon>
        <taxon>Flavobacteriia</taxon>
        <taxon>Flavobacteriales</taxon>
        <taxon>Flavobacteriaceae</taxon>
        <taxon>Flavobacterium</taxon>
    </lineage>
</organism>
<gene>
    <name evidence="2" type="ORF">WMW71_08965</name>
</gene>
<proteinExistence type="predicted"/>
<evidence type="ECO:0000313" key="2">
    <source>
        <dbReference type="EMBL" id="MEK8180469.1"/>
    </source>
</evidence>